<dbReference type="GO" id="GO:0003841">
    <property type="term" value="F:1-acylglycerol-3-phosphate O-acyltransferase activity"/>
    <property type="evidence" value="ECO:0007669"/>
    <property type="project" value="TreeGrafter"/>
</dbReference>
<dbReference type="EMBL" id="UOEN01000329">
    <property type="protein sequence ID" value="VAW16554.1"/>
    <property type="molecule type" value="Genomic_DNA"/>
</dbReference>
<gene>
    <name evidence="4" type="ORF">MNBD_BACTEROID05-1347</name>
</gene>
<reference evidence="4" key="1">
    <citation type="submission" date="2018-06" db="EMBL/GenBank/DDBJ databases">
        <authorList>
            <person name="Zhirakovskaya E."/>
        </authorList>
    </citation>
    <scope>NUCLEOTIDE SEQUENCE</scope>
</reference>
<keyword evidence="4" id="KW-0436">Ligase</keyword>
<evidence type="ECO:0000256" key="1">
    <source>
        <dbReference type="ARBA" id="ARBA00022679"/>
    </source>
</evidence>
<dbReference type="PANTHER" id="PTHR10434">
    <property type="entry name" value="1-ACYL-SN-GLYCEROL-3-PHOSPHATE ACYLTRANSFERASE"/>
    <property type="match status" value="1"/>
</dbReference>
<dbReference type="PANTHER" id="PTHR10434:SF15">
    <property type="entry name" value="PHOSPHOLIPID_GLYCEROL ACYLTRANSFERASE DOMAIN-CONTAINING PROTEIN"/>
    <property type="match status" value="1"/>
</dbReference>
<evidence type="ECO:0000313" key="4">
    <source>
        <dbReference type="EMBL" id="VAW16554.1"/>
    </source>
</evidence>
<dbReference type="GO" id="GO:0006654">
    <property type="term" value="P:phosphatidic acid biosynthetic process"/>
    <property type="evidence" value="ECO:0007669"/>
    <property type="project" value="TreeGrafter"/>
</dbReference>
<dbReference type="Pfam" id="PF01553">
    <property type="entry name" value="Acyltransferase"/>
    <property type="match status" value="1"/>
</dbReference>
<name>A0A3B0U704_9ZZZZ</name>
<protein>
    <submittedName>
        <fullName evidence="4">Long-chain-fatty-acid--CoA ligase</fullName>
    </submittedName>
</protein>
<evidence type="ECO:0000256" key="2">
    <source>
        <dbReference type="ARBA" id="ARBA00023315"/>
    </source>
</evidence>
<dbReference type="AlphaFoldDB" id="A0A3B0U704"/>
<dbReference type="SMART" id="SM00563">
    <property type="entry name" value="PlsC"/>
    <property type="match status" value="1"/>
</dbReference>
<dbReference type="Pfam" id="PF00501">
    <property type="entry name" value="AMP-binding"/>
    <property type="match status" value="1"/>
</dbReference>
<sequence>MKVINNENIPQEGGALITPNHMAYLDAVILVVTSSRPIRFLVHSNLFKVWWLKPLLNLSGAIPVASTNNPKEIIRSLKAASDALNNGEIVCIFPEGHLSRTGNMMKFNQGFERIMKNVDCPIIPVHLDRIWGSIFSFERGKFFFKVPKVIPYPVTISYGNPMHSKSNAFEVRNKVMELGADSFKYRLSDRFTLPEAFWKEARKHPMKFCIADSGGTKLTFGKALASSVALSDVFKKKLINKKNIGILIPPSCGGVLTNVAVSILNKVPINLNYTTSEESLISIIKQSEMEIVITSKKFIEKVGINIPGKTLLIEDVLSEVTFFNRLRAVLKAFAFPGILSHKLIFGSRKDRKMDNLATVMFTSGSTGEP</sequence>
<keyword evidence="1" id="KW-0808">Transferase</keyword>
<dbReference type="GO" id="GO:0016874">
    <property type="term" value="F:ligase activity"/>
    <property type="evidence" value="ECO:0007669"/>
    <property type="project" value="UniProtKB-KW"/>
</dbReference>
<organism evidence="4">
    <name type="scientific">hydrothermal vent metagenome</name>
    <dbReference type="NCBI Taxonomy" id="652676"/>
    <lineage>
        <taxon>unclassified sequences</taxon>
        <taxon>metagenomes</taxon>
        <taxon>ecological metagenomes</taxon>
    </lineage>
</organism>
<dbReference type="InterPro" id="IPR002123">
    <property type="entry name" value="Plipid/glycerol_acylTrfase"/>
</dbReference>
<keyword evidence="2" id="KW-0012">Acyltransferase</keyword>
<dbReference type="CDD" id="cd07989">
    <property type="entry name" value="LPLAT_AGPAT-like"/>
    <property type="match status" value="1"/>
</dbReference>
<accession>A0A3B0U704</accession>
<feature type="non-terminal residue" evidence="4">
    <location>
        <position position="369"/>
    </location>
</feature>
<dbReference type="SUPFAM" id="SSF69593">
    <property type="entry name" value="Glycerol-3-phosphate (1)-acyltransferase"/>
    <property type="match status" value="1"/>
</dbReference>
<feature type="domain" description="Phospholipid/glycerol acyltransferase" evidence="3">
    <location>
        <begin position="15"/>
        <end position="133"/>
    </location>
</feature>
<dbReference type="SUPFAM" id="SSF56801">
    <property type="entry name" value="Acetyl-CoA synthetase-like"/>
    <property type="match status" value="1"/>
</dbReference>
<dbReference type="InterPro" id="IPR000873">
    <property type="entry name" value="AMP-dep_synth/lig_dom"/>
</dbReference>
<dbReference type="Gene3D" id="3.40.50.980">
    <property type="match status" value="1"/>
</dbReference>
<evidence type="ECO:0000259" key="3">
    <source>
        <dbReference type="SMART" id="SM00563"/>
    </source>
</evidence>
<proteinExistence type="predicted"/>